<organism evidence="2 3">
    <name type="scientific">Quillaja saponaria</name>
    <name type="common">Soap bark tree</name>
    <dbReference type="NCBI Taxonomy" id="32244"/>
    <lineage>
        <taxon>Eukaryota</taxon>
        <taxon>Viridiplantae</taxon>
        <taxon>Streptophyta</taxon>
        <taxon>Embryophyta</taxon>
        <taxon>Tracheophyta</taxon>
        <taxon>Spermatophyta</taxon>
        <taxon>Magnoliopsida</taxon>
        <taxon>eudicotyledons</taxon>
        <taxon>Gunneridae</taxon>
        <taxon>Pentapetalae</taxon>
        <taxon>rosids</taxon>
        <taxon>fabids</taxon>
        <taxon>Fabales</taxon>
        <taxon>Quillajaceae</taxon>
        <taxon>Quillaja</taxon>
    </lineage>
</organism>
<gene>
    <name evidence="2" type="ORF">O6P43_015987</name>
</gene>
<dbReference type="KEGG" id="qsa:O6P43_015987"/>
<name>A0AAD7LYD6_QUISA</name>
<sequence>MWELLLVWLTGSDIFLSLFVYFLWSLGDQWFMKWSCGELVCQSIRTCAQVEMIDKSLLWSPSTLIADEVVHPF</sequence>
<proteinExistence type="predicted"/>
<dbReference type="Proteomes" id="UP001163823">
    <property type="component" value="Chromosome 6"/>
</dbReference>
<evidence type="ECO:0000313" key="3">
    <source>
        <dbReference type="Proteomes" id="UP001163823"/>
    </source>
</evidence>
<keyword evidence="1" id="KW-0472">Membrane</keyword>
<keyword evidence="1" id="KW-0812">Transmembrane</keyword>
<protein>
    <submittedName>
        <fullName evidence="2">Uncharacterized protein</fullName>
    </submittedName>
</protein>
<evidence type="ECO:0000313" key="2">
    <source>
        <dbReference type="EMBL" id="KAJ7966529.1"/>
    </source>
</evidence>
<dbReference type="EMBL" id="JARAOO010000006">
    <property type="protein sequence ID" value="KAJ7966529.1"/>
    <property type="molecule type" value="Genomic_DNA"/>
</dbReference>
<keyword evidence="3" id="KW-1185">Reference proteome</keyword>
<dbReference type="AlphaFoldDB" id="A0AAD7LYD6"/>
<reference evidence="2" key="1">
    <citation type="journal article" date="2023" name="Science">
        <title>Elucidation of the pathway for biosynthesis of saponin adjuvants from the soapbark tree.</title>
        <authorList>
            <person name="Reed J."/>
            <person name="Orme A."/>
            <person name="El-Demerdash A."/>
            <person name="Owen C."/>
            <person name="Martin L.B.B."/>
            <person name="Misra R.C."/>
            <person name="Kikuchi S."/>
            <person name="Rejzek M."/>
            <person name="Martin A.C."/>
            <person name="Harkess A."/>
            <person name="Leebens-Mack J."/>
            <person name="Louveau T."/>
            <person name="Stephenson M.J."/>
            <person name="Osbourn A."/>
        </authorList>
    </citation>
    <scope>NUCLEOTIDE SEQUENCE</scope>
    <source>
        <strain evidence="2">S10</strain>
    </source>
</reference>
<evidence type="ECO:0000256" key="1">
    <source>
        <dbReference type="SAM" id="Phobius"/>
    </source>
</evidence>
<comment type="caution">
    <text evidence="2">The sequence shown here is derived from an EMBL/GenBank/DDBJ whole genome shotgun (WGS) entry which is preliminary data.</text>
</comment>
<keyword evidence="1" id="KW-1133">Transmembrane helix</keyword>
<feature type="transmembrane region" description="Helical" evidence="1">
    <location>
        <begin position="6"/>
        <end position="24"/>
    </location>
</feature>
<accession>A0AAD7LYD6</accession>